<dbReference type="EMBL" id="MU860354">
    <property type="protein sequence ID" value="KAK4234557.1"/>
    <property type="molecule type" value="Genomic_DNA"/>
</dbReference>
<accession>A0AAN7H7U9</accession>
<reference evidence="2" key="1">
    <citation type="journal article" date="2023" name="Mol. Phylogenet. Evol.">
        <title>Genome-scale phylogeny and comparative genomics of the fungal order Sordariales.</title>
        <authorList>
            <person name="Hensen N."/>
            <person name="Bonometti L."/>
            <person name="Westerberg I."/>
            <person name="Brannstrom I.O."/>
            <person name="Guillou S."/>
            <person name="Cros-Aarteil S."/>
            <person name="Calhoun S."/>
            <person name="Haridas S."/>
            <person name="Kuo A."/>
            <person name="Mondo S."/>
            <person name="Pangilinan J."/>
            <person name="Riley R."/>
            <person name="LaButti K."/>
            <person name="Andreopoulos B."/>
            <person name="Lipzen A."/>
            <person name="Chen C."/>
            <person name="Yan M."/>
            <person name="Daum C."/>
            <person name="Ng V."/>
            <person name="Clum A."/>
            <person name="Steindorff A."/>
            <person name="Ohm R.A."/>
            <person name="Martin F."/>
            <person name="Silar P."/>
            <person name="Natvig D.O."/>
            <person name="Lalanne C."/>
            <person name="Gautier V."/>
            <person name="Ament-Velasquez S.L."/>
            <person name="Kruys A."/>
            <person name="Hutchinson M.I."/>
            <person name="Powell A.J."/>
            <person name="Barry K."/>
            <person name="Miller A.N."/>
            <person name="Grigoriev I.V."/>
            <person name="Debuchy R."/>
            <person name="Gladieux P."/>
            <person name="Hiltunen Thoren M."/>
            <person name="Johannesson H."/>
        </authorList>
    </citation>
    <scope>NUCLEOTIDE SEQUENCE</scope>
    <source>
        <strain evidence="2">CBS 532.94</strain>
    </source>
</reference>
<sequence length="406" mass="45748">MVERPIDLSVLDPSLVSQEFDDLAPDFHDPLDDDDSSQQPSTASNTQLDPTAVFAEEASGPLEAQFATVNSSGNELPQAPAPGKPSRPRKKAASNKPATQPKKVVWTREMTDLVMKWFSDCRDRGLFNSTKKKDYTAAWLEVKDRCIERWPQLPWTTNHIALKYDTERRRFQLWKMLVDGYSGVTYDFETGLPRCSEATWEQFIKRNNTPSRSVLWLRTVPLGDVDVYRSVFFREQASGNYIAEAGDVEDGDDSGRDIADLLDDNDSDDDAIALETPVPKKRKLTVAQRRRLETDPDQTPEPESEASIAVSSSVSRKRVRDRDSAVLANTLRESVAILAAPRLAGADDLATAVEDIQKLFAEEVSEEELMNCIECLQRVPMRAVMWNKLSLTMKKLYVSKWKVGQD</sequence>
<comment type="caution">
    <text evidence="2">The sequence shown here is derived from an EMBL/GenBank/DDBJ whole genome shotgun (WGS) entry which is preliminary data.</text>
</comment>
<feature type="region of interest" description="Disordered" evidence="1">
    <location>
        <begin position="284"/>
        <end position="313"/>
    </location>
</feature>
<reference evidence="2" key="2">
    <citation type="submission" date="2023-05" db="EMBL/GenBank/DDBJ databases">
        <authorList>
            <consortium name="Lawrence Berkeley National Laboratory"/>
            <person name="Steindorff A."/>
            <person name="Hensen N."/>
            <person name="Bonometti L."/>
            <person name="Westerberg I."/>
            <person name="Brannstrom I.O."/>
            <person name="Guillou S."/>
            <person name="Cros-Aarteil S."/>
            <person name="Calhoun S."/>
            <person name="Haridas S."/>
            <person name="Kuo A."/>
            <person name="Mondo S."/>
            <person name="Pangilinan J."/>
            <person name="Riley R."/>
            <person name="Labutti K."/>
            <person name="Andreopoulos B."/>
            <person name="Lipzen A."/>
            <person name="Chen C."/>
            <person name="Yanf M."/>
            <person name="Daum C."/>
            <person name="Ng V."/>
            <person name="Clum A."/>
            <person name="Ohm R."/>
            <person name="Martin F."/>
            <person name="Silar P."/>
            <person name="Natvig D."/>
            <person name="Lalanne C."/>
            <person name="Gautier V."/>
            <person name="Ament-Velasquez S.L."/>
            <person name="Kruys A."/>
            <person name="Hutchinson M.I."/>
            <person name="Powell A.J."/>
            <person name="Barry K."/>
            <person name="Miller A.N."/>
            <person name="Grigoriev I.V."/>
            <person name="Debuchy R."/>
            <person name="Gladieux P."/>
            <person name="Thoren M.H."/>
            <person name="Johannesson H."/>
        </authorList>
    </citation>
    <scope>NUCLEOTIDE SEQUENCE</scope>
    <source>
        <strain evidence="2">CBS 532.94</strain>
    </source>
</reference>
<feature type="compositionally biased region" description="Acidic residues" evidence="1">
    <location>
        <begin position="295"/>
        <end position="304"/>
    </location>
</feature>
<dbReference type="Proteomes" id="UP001303760">
    <property type="component" value="Unassembled WGS sequence"/>
</dbReference>
<keyword evidence="3" id="KW-1185">Reference proteome</keyword>
<dbReference type="PANTHER" id="PTHR46929:SF3">
    <property type="entry name" value="MYB_SANT-LIKE DOMAIN-CONTAINING PROTEIN"/>
    <property type="match status" value="1"/>
</dbReference>
<feature type="compositionally biased region" description="Acidic residues" evidence="1">
    <location>
        <begin position="260"/>
        <end position="272"/>
    </location>
</feature>
<evidence type="ECO:0000313" key="3">
    <source>
        <dbReference type="Proteomes" id="UP001303760"/>
    </source>
</evidence>
<organism evidence="2 3">
    <name type="scientific">Achaetomium macrosporum</name>
    <dbReference type="NCBI Taxonomy" id="79813"/>
    <lineage>
        <taxon>Eukaryota</taxon>
        <taxon>Fungi</taxon>
        <taxon>Dikarya</taxon>
        <taxon>Ascomycota</taxon>
        <taxon>Pezizomycotina</taxon>
        <taxon>Sordariomycetes</taxon>
        <taxon>Sordariomycetidae</taxon>
        <taxon>Sordariales</taxon>
        <taxon>Chaetomiaceae</taxon>
        <taxon>Achaetomium</taxon>
    </lineage>
</organism>
<proteinExistence type="predicted"/>
<feature type="region of interest" description="Disordered" evidence="1">
    <location>
        <begin position="70"/>
        <end position="102"/>
    </location>
</feature>
<protein>
    <recommendedName>
        <fullName evidence="4">Myb/SANT-like domain-containing protein</fullName>
    </recommendedName>
</protein>
<evidence type="ECO:0008006" key="4">
    <source>
        <dbReference type="Google" id="ProtNLM"/>
    </source>
</evidence>
<dbReference type="PANTHER" id="PTHR46929">
    <property type="entry name" value="EXPRESSED PROTEIN"/>
    <property type="match status" value="1"/>
</dbReference>
<dbReference type="AlphaFoldDB" id="A0AAN7H7U9"/>
<name>A0AAN7H7U9_9PEZI</name>
<gene>
    <name evidence="2" type="ORF">C8A03DRAFT_18561</name>
</gene>
<feature type="region of interest" description="Disordered" evidence="1">
    <location>
        <begin position="244"/>
        <end position="272"/>
    </location>
</feature>
<feature type="region of interest" description="Disordered" evidence="1">
    <location>
        <begin position="1"/>
        <end position="56"/>
    </location>
</feature>
<feature type="compositionally biased region" description="Polar residues" evidence="1">
    <location>
        <begin position="37"/>
        <end position="49"/>
    </location>
</feature>
<evidence type="ECO:0000313" key="2">
    <source>
        <dbReference type="EMBL" id="KAK4234557.1"/>
    </source>
</evidence>
<evidence type="ECO:0000256" key="1">
    <source>
        <dbReference type="SAM" id="MobiDB-lite"/>
    </source>
</evidence>